<dbReference type="EMBL" id="FOVF01000004">
    <property type="protein sequence ID" value="SFN08797.1"/>
    <property type="molecule type" value="Genomic_DNA"/>
</dbReference>
<evidence type="ECO:0000256" key="1">
    <source>
        <dbReference type="SAM" id="Phobius"/>
    </source>
</evidence>
<proteinExistence type="predicted"/>
<keyword evidence="1" id="KW-0812">Transmembrane</keyword>
<feature type="transmembrane region" description="Helical" evidence="1">
    <location>
        <begin position="125"/>
        <end position="143"/>
    </location>
</feature>
<dbReference type="STRING" id="578942.SAMN05216289_10412"/>
<protein>
    <submittedName>
        <fullName evidence="2">Uncharacterized protein</fullName>
    </submittedName>
</protein>
<dbReference type="AlphaFoldDB" id="A0A1I4W5Z5"/>
<keyword evidence="3" id="KW-1185">Reference proteome</keyword>
<feature type="transmembrane region" description="Helical" evidence="1">
    <location>
        <begin position="59"/>
        <end position="80"/>
    </location>
</feature>
<name>A0A1I4W5Z5_9GAMM</name>
<dbReference type="RefSeq" id="WP_092405226.1">
    <property type="nucleotide sequence ID" value="NZ_FOVF01000004.1"/>
</dbReference>
<keyword evidence="1" id="KW-0472">Membrane</keyword>
<reference evidence="2 3" key="1">
    <citation type="submission" date="2016-10" db="EMBL/GenBank/DDBJ databases">
        <authorList>
            <person name="de Groot N.N."/>
        </authorList>
    </citation>
    <scope>NUCLEOTIDE SEQUENCE [LARGE SCALE GENOMIC DNA]</scope>
    <source>
        <strain evidence="2 3">CGMCC 1.7659</strain>
    </source>
</reference>
<organism evidence="2 3">
    <name type="scientific">Dokdonella immobilis</name>
    <dbReference type="NCBI Taxonomy" id="578942"/>
    <lineage>
        <taxon>Bacteria</taxon>
        <taxon>Pseudomonadati</taxon>
        <taxon>Pseudomonadota</taxon>
        <taxon>Gammaproteobacteria</taxon>
        <taxon>Lysobacterales</taxon>
        <taxon>Rhodanobacteraceae</taxon>
        <taxon>Dokdonella</taxon>
    </lineage>
</organism>
<evidence type="ECO:0000313" key="2">
    <source>
        <dbReference type="EMBL" id="SFN08797.1"/>
    </source>
</evidence>
<feature type="transmembrane region" description="Helical" evidence="1">
    <location>
        <begin position="155"/>
        <end position="178"/>
    </location>
</feature>
<evidence type="ECO:0000313" key="3">
    <source>
        <dbReference type="Proteomes" id="UP000198575"/>
    </source>
</evidence>
<keyword evidence="1" id="KW-1133">Transmembrane helix</keyword>
<sequence>MSETPYSLGRLLGVVLDLCRFRSGPQELPHSQGLLVALLVAGLALDLATANALELKEPVLARSLLSSLVLLGLSWVALAIRRLGHRYLQTASALVACSIAFSLLILPLALSFGTAPAAGVAPTPVQMLIVWLGLGTLVWKISIDAHIVRQAIEAPYWLGFLLALSWVIADFALARVIFSDGS</sequence>
<gene>
    <name evidence="2" type="ORF">SAMN05216289_10412</name>
</gene>
<dbReference type="OrthoDB" id="6717649at2"/>
<accession>A0A1I4W5Z5</accession>
<dbReference type="Proteomes" id="UP000198575">
    <property type="component" value="Unassembled WGS sequence"/>
</dbReference>
<feature type="transmembrane region" description="Helical" evidence="1">
    <location>
        <begin position="92"/>
        <end position="113"/>
    </location>
</feature>